<feature type="transmembrane region" description="Helical" evidence="1">
    <location>
        <begin position="84"/>
        <end position="102"/>
    </location>
</feature>
<sequence>MNTTLALTALLMGLAGGPHCLAMCGAACAGIGRAAQKQTGGQGTSAMLLFQLGRVVGYSALGALAASTMQGVGWLSTQSAVFRPLWTLLHIVAFMVGLLLLWRGEQPIWLEGFGRGIWRRVQAMTAHLKLRNGGAVVLGVLWALMPCGLLYGALLVAALSNSPVEGAGVMALFALGSAVVLTIGPWVWLRLRGVQTVDGRSGAWGVRLAGAALAVSSGWALWMGLVEYQAPWCLVPQ</sequence>
<evidence type="ECO:0000313" key="4">
    <source>
        <dbReference type="EMBL" id="PUE60127.1"/>
    </source>
</evidence>
<dbReference type="EMBL" id="NESP01000001">
    <property type="protein sequence ID" value="PUE60127.1"/>
    <property type="molecule type" value="Genomic_DNA"/>
</dbReference>
<dbReference type="Pfam" id="PF13386">
    <property type="entry name" value="DsbD_2"/>
    <property type="match status" value="1"/>
</dbReference>
<protein>
    <recommendedName>
        <fullName evidence="3">Urease accessory protein UreH-like transmembrane domain-containing protein</fullName>
    </recommendedName>
</protein>
<dbReference type="Proteomes" id="UP000251341">
    <property type="component" value="Unassembled WGS sequence"/>
</dbReference>
<dbReference type="PANTHER" id="PTHR42208">
    <property type="entry name" value="HEAVY METAL TRANSPORTER-RELATED"/>
    <property type="match status" value="1"/>
</dbReference>
<proteinExistence type="predicted"/>
<keyword evidence="5" id="KW-1185">Reference proteome</keyword>
<dbReference type="InterPro" id="IPR039447">
    <property type="entry name" value="UreH-like_TM_dom"/>
</dbReference>
<keyword evidence="2" id="KW-0732">Signal</keyword>
<dbReference type="RefSeq" id="WP_108402492.1">
    <property type="nucleotide sequence ID" value="NZ_NESP01000001.1"/>
</dbReference>
<feature type="chain" id="PRO_5016378316" description="Urease accessory protein UreH-like transmembrane domain-containing protein" evidence="2">
    <location>
        <begin position="23"/>
        <end position="237"/>
    </location>
</feature>
<organism evidence="4 5">
    <name type="scientific">Limnohabitans curvus</name>
    <dbReference type="NCBI Taxonomy" id="323423"/>
    <lineage>
        <taxon>Bacteria</taxon>
        <taxon>Pseudomonadati</taxon>
        <taxon>Pseudomonadota</taxon>
        <taxon>Betaproteobacteria</taxon>
        <taxon>Burkholderiales</taxon>
        <taxon>Comamonadaceae</taxon>
        <taxon>Limnohabitans</taxon>
    </lineage>
</organism>
<reference evidence="4 5" key="1">
    <citation type="submission" date="2017-04" db="EMBL/GenBank/DDBJ databases">
        <title>Unexpected and diverse lifestyles within the genus Limnohabitans.</title>
        <authorList>
            <person name="Kasalicky V."/>
            <person name="Mehrshad M."/>
            <person name="Andrei S.-A."/>
            <person name="Salcher M."/>
            <person name="Kratochvilova H."/>
            <person name="Simek K."/>
            <person name="Ghai R."/>
        </authorList>
    </citation>
    <scope>NUCLEOTIDE SEQUENCE [LARGE SCALE GENOMIC DNA]</scope>
    <source>
        <strain evidence="4 5">MWH-C5</strain>
    </source>
</reference>
<feature type="domain" description="Urease accessory protein UreH-like transmembrane" evidence="3">
    <location>
        <begin position="8"/>
        <end position="214"/>
    </location>
</feature>
<keyword evidence="1" id="KW-0812">Transmembrane</keyword>
<evidence type="ECO:0000313" key="5">
    <source>
        <dbReference type="Proteomes" id="UP000251341"/>
    </source>
</evidence>
<keyword evidence="1" id="KW-1133">Transmembrane helix</keyword>
<evidence type="ECO:0000256" key="1">
    <source>
        <dbReference type="SAM" id="Phobius"/>
    </source>
</evidence>
<dbReference type="AlphaFoldDB" id="A0A315G310"/>
<comment type="caution">
    <text evidence="4">The sequence shown here is derived from an EMBL/GenBank/DDBJ whole genome shotgun (WGS) entry which is preliminary data.</text>
</comment>
<feature type="transmembrane region" description="Helical" evidence="1">
    <location>
        <begin position="201"/>
        <end position="222"/>
    </location>
</feature>
<accession>A0A315G310</accession>
<evidence type="ECO:0000256" key="2">
    <source>
        <dbReference type="SAM" id="SignalP"/>
    </source>
</evidence>
<keyword evidence="1" id="KW-0472">Membrane</keyword>
<evidence type="ECO:0000259" key="3">
    <source>
        <dbReference type="Pfam" id="PF13386"/>
    </source>
</evidence>
<name>A0A315G310_9BURK</name>
<feature type="signal peptide" evidence="2">
    <location>
        <begin position="1"/>
        <end position="22"/>
    </location>
</feature>
<gene>
    <name evidence="4" type="ORF">B9Z44_11435</name>
</gene>
<feature type="transmembrane region" description="Helical" evidence="1">
    <location>
        <begin position="134"/>
        <end position="160"/>
    </location>
</feature>
<feature type="transmembrane region" description="Helical" evidence="1">
    <location>
        <begin position="166"/>
        <end position="189"/>
    </location>
</feature>
<dbReference type="PANTHER" id="PTHR42208:SF1">
    <property type="entry name" value="HEAVY METAL TRANSPORTER"/>
    <property type="match status" value="1"/>
</dbReference>